<evidence type="ECO:0000313" key="1">
    <source>
        <dbReference type="Proteomes" id="UP000887566"/>
    </source>
</evidence>
<reference evidence="2" key="1">
    <citation type="submission" date="2022-11" db="UniProtKB">
        <authorList>
            <consortium name="WormBaseParasite"/>
        </authorList>
    </citation>
    <scope>IDENTIFICATION</scope>
</reference>
<keyword evidence="1" id="KW-1185">Reference proteome</keyword>
<dbReference type="AlphaFoldDB" id="A0A914VYU5"/>
<name>A0A914VYU5_9BILA</name>
<dbReference type="Proteomes" id="UP000887566">
    <property type="component" value="Unplaced"/>
</dbReference>
<evidence type="ECO:0000313" key="2">
    <source>
        <dbReference type="WBParaSite" id="PSAMB.scaffold2790size21283.g19161.t1"/>
    </source>
</evidence>
<dbReference type="WBParaSite" id="PSAMB.scaffold2790size21283.g19161.t1">
    <property type="protein sequence ID" value="PSAMB.scaffold2790size21283.g19161.t1"/>
    <property type="gene ID" value="PSAMB.scaffold2790size21283.g19161"/>
</dbReference>
<protein>
    <submittedName>
        <fullName evidence="2">Uncharacterized protein</fullName>
    </submittedName>
</protein>
<organism evidence="1 2">
    <name type="scientific">Plectus sambesii</name>
    <dbReference type="NCBI Taxonomy" id="2011161"/>
    <lineage>
        <taxon>Eukaryota</taxon>
        <taxon>Metazoa</taxon>
        <taxon>Ecdysozoa</taxon>
        <taxon>Nematoda</taxon>
        <taxon>Chromadorea</taxon>
        <taxon>Plectida</taxon>
        <taxon>Plectina</taxon>
        <taxon>Plectoidea</taxon>
        <taxon>Plectidae</taxon>
        <taxon>Plectus</taxon>
    </lineage>
</organism>
<proteinExistence type="predicted"/>
<accession>A0A914VYU5</accession>
<sequence>MTPIKYAATNRRRRPPCSAALTTCTKRRLASAHYLSTIIHPPTNDRREKSARRSLLRASDVVRIPAAQRFAGRASRPENCARLTSQRTDGPTEGWPAEVWARSGARHKTEGSSRANPARAYPCPCLLGLLPKCCSAAAAKRAKRALDWLARVVVLSCKADRFIGRHLV</sequence>